<protein>
    <submittedName>
        <fullName evidence="1">Uncharacterized protein</fullName>
    </submittedName>
</protein>
<gene>
    <name evidence="1" type="ORF">DSM3645_02443</name>
</gene>
<dbReference type="Proteomes" id="UP000004358">
    <property type="component" value="Unassembled WGS sequence"/>
</dbReference>
<evidence type="ECO:0000313" key="2">
    <source>
        <dbReference type="Proteomes" id="UP000004358"/>
    </source>
</evidence>
<organism evidence="1 2">
    <name type="scientific">Blastopirellula marina DSM 3645</name>
    <dbReference type="NCBI Taxonomy" id="314230"/>
    <lineage>
        <taxon>Bacteria</taxon>
        <taxon>Pseudomonadati</taxon>
        <taxon>Planctomycetota</taxon>
        <taxon>Planctomycetia</taxon>
        <taxon>Pirellulales</taxon>
        <taxon>Pirellulaceae</taxon>
        <taxon>Blastopirellula</taxon>
    </lineage>
</organism>
<proteinExistence type="predicted"/>
<dbReference type="HOGENOM" id="CLU_3132894_0_0_0"/>
<evidence type="ECO:0000313" key="1">
    <source>
        <dbReference type="EMBL" id="EAQ79298.1"/>
    </source>
</evidence>
<name>A3ZVF2_9BACT</name>
<comment type="caution">
    <text evidence="1">The sequence shown here is derived from an EMBL/GenBank/DDBJ whole genome shotgun (WGS) entry which is preliminary data.</text>
</comment>
<sequence length="49" mass="5570">MTDRTVLSEYKVTSPFGQKFDARINARNGVQIVNFVEILDTEIAKTPKK</sequence>
<dbReference type="STRING" id="314230.DSM3645_02443"/>
<dbReference type="EMBL" id="AANZ01000014">
    <property type="protein sequence ID" value="EAQ79298.1"/>
    <property type="molecule type" value="Genomic_DNA"/>
</dbReference>
<reference evidence="1 2" key="1">
    <citation type="submission" date="2006-02" db="EMBL/GenBank/DDBJ databases">
        <authorList>
            <person name="Amann R."/>
            <person name="Ferriera S."/>
            <person name="Johnson J."/>
            <person name="Kravitz S."/>
            <person name="Halpern A."/>
            <person name="Remington K."/>
            <person name="Beeson K."/>
            <person name="Tran B."/>
            <person name="Rogers Y.-H."/>
            <person name="Friedman R."/>
            <person name="Venter J.C."/>
        </authorList>
    </citation>
    <scope>NUCLEOTIDE SEQUENCE [LARGE SCALE GENOMIC DNA]</scope>
    <source>
        <strain evidence="1 2">DSM 3645</strain>
    </source>
</reference>
<dbReference type="AlphaFoldDB" id="A3ZVF2"/>
<accession>A3ZVF2</accession>